<comment type="caution">
    <text evidence="2">The sequence shown here is derived from an EMBL/GenBank/DDBJ whole genome shotgun (WGS) entry which is preliminary data.</text>
</comment>
<dbReference type="InterPro" id="IPR005509">
    <property type="entry name" value="AfsA_hotdog_dom"/>
</dbReference>
<name>A0A1J5RG81_9ZZZZ</name>
<proteinExistence type="predicted"/>
<evidence type="ECO:0000259" key="1">
    <source>
        <dbReference type="Pfam" id="PF03756"/>
    </source>
</evidence>
<gene>
    <name evidence="2" type="ORF">GALL_295030</name>
</gene>
<reference evidence="2" key="1">
    <citation type="submission" date="2016-10" db="EMBL/GenBank/DDBJ databases">
        <title>Sequence of Gallionella enrichment culture.</title>
        <authorList>
            <person name="Poehlein A."/>
            <person name="Muehling M."/>
            <person name="Daniel R."/>
        </authorList>
    </citation>
    <scope>NUCLEOTIDE SEQUENCE</scope>
</reference>
<organism evidence="2">
    <name type="scientific">mine drainage metagenome</name>
    <dbReference type="NCBI Taxonomy" id="410659"/>
    <lineage>
        <taxon>unclassified sequences</taxon>
        <taxon>metagenomes</taxon>
        <taxon>ecological metagenomes</taxon>
    </lineage>
</organism>
<protein>
    <submittedName>
        <fullName evidence="2">A-factor biosynthesis hotdog domain protein</fullName>
    </submittedName>
</protein>
<accession>A0A1J5RG81</accession>
<dbReference type="EMBL" id="MLJW01000365">
    <property type="protein sequence ID" value="OIQ88635.1"/>
    <property type="molecule type" value="Genomic_DNA"/>
</dbReference>
<dbReference type="Pfam" id="PF03756">
    <property type="entry name" value="AfsA"/>
    <property type="match status" value="1"/>
</dbReference>
<dbReference type="AlphaFoldDB" id="A0A1J5RG81"/>
<evidence type="ECO:0000313" key="2">
    <source>
        <dbReference type="EMBL" id="OIQ88635.1"/>
    </source>
</evidence>
<feature type="domain" description="A-factor biosynthesis hotdog" evidence="1">
    <location>
        <begin position="89"/>
        <end position="217"/>
    </location>
</feature>
<sequence>MSKATTVLLVGDRFERFGALDGAITVSDLANLLDGKATGETIPRHISLGQGVSESWWLYIKNRALARGLGIIFSGIELLHQRSGRRICHKSQRRNVLITDPEPVDENCYRLLLSIDDECEIMSDHVTGHHIQGMVLIEAARQSFIATTELFLLPKAERYYFVINKLDTSFLKFAFPVATEIYCLVKDLDLSRDDRIKAKAQISFTQGEENICKVDVEYTAILENKLSGKELQLATACLERELDTVAIEGVSITA</sequence>